<sequence length="281" mass="30565">MNYLITGATGSVGKSIVTQLRALGQEVRIVTRDLDKAPAGVEALQGDFTKGDLPSRAFEGVNRVFLFPAQGGVDAFLKQAKTAGVEQIVVLSSLAAAMEYERDKTSMSALHHLAVEKAVMASGIPYTFLRPGSFANNLLFWAYSIQTGATVYEPYANSVQAPIHEADIAAVAVVALTQDGHQGKTYPLTGPQALTRIEQLNCIGTAIGKQLHFQEIPADVFQKEMEKYMPLPVIKMLLEYWSDTVTIPDVVLPTVEQVTSHKARTLAQWAKDHASDFSPFV</sequence>
<dbReference type="Gene3D" id="3.40.50.720">
    <property type="entry name" value="NAD(P)-binding Rossmann-like Domain"/>
    <property type="match status" value="1"/>
</dbReference>
<name>A0ABQ6G2R6_9CHLR</name>
<dbReference type="InterPro" id="IPR051604">
    <property type="entry name" value="Ergot_Alk_Oxidoreductase"/>
</dbReference>
<comment type="caution">
    <text evidence="2">The sequence shown here is derived from an EMBL/GenBank/DDBJ whole genome shotgun (WGS) entry which is preliminary data.</text>
</comment>
<protein>
    <submittedName>
        <fullName evidence="2">Nucleotide-diphosphate-sugar epimerase</fullName>
    </submittedName>
</protein>
<dbReference type="PANTHER" id="PTHR43162:SF1">
    <property type="entry name" value="PRESTALK A DIFFERENTIATION PROTEIN A"/>
    <property type="match status" value="1"/>
</dbReference>
<dbReference type="InterPro" id="IPR016040">
    <property type="entry name" value="NAD(P)-bd_dom"/>
</dbReference>
<dbReference type="EMBL" id="BSRI01000002">
    <property type="protein sequence ID" value="GLV60162.1"/>
    <property type="molecule type" value="Genomic_DNA"/>
</dbReference>
<dbReference type="Proteomes" id="UP001344906">
    <property type="component" value="Unassembled WGS sequence"/>
</dbReference>
<feature type="domain" description="NAD(P)-binding" evidence="1">
    <location>
        <begin position="7"/>
        <end position="178"/>
    </location>
</feature>
<organism evidence="2 3">
    <name type="scientific">Dictyobacter halimunensis</name>
    <dbReference type="NCBI Taxonomy" id="3026934"/>
    <lineage>
        <taxon>Bacteria</taxon>
        <taxon>Bacillati</taxon>
        <taxon>Chloroflexota</taxon>
        <taxon>Ktedonobacteria</taxon>
        <taxon>Ktedonobacterales</taxon>
        <taxon>Dictyobacteraceae</taxon>
        <taxon>Dictyobacter</taxon>
    </lineage>
</organism>
<evidence type="ECO:0000313" key="3">
    <source>
        <dbReference type="Proteomes" id="UP001344906"/>
    </source>
</evidence>
<proteinExistence type="predicted"/>
<dbReference type="RefSeq" id="WP_338257155.1">
    <property type="nucleotide sequence ID" value="NZ_BSRI01000002.1"/>
</dbReference>
<evidence type="ECO:0000259" key="1">
    <source>
        <dbReference type="Pfam" id="PF13460"/>
    </source>
</evidence>
<dbReference type="InterPro" id="IPR036291">
    <property type="entry name" value="NAD(P)-bd_dom_sf"/>
</dbReference>
<dbReference type="Pfam" id="PF13460">
    <property type="entry name" value="NAD_binding_10"/>
    <property type="match status" value="1"/>
</dbReference>
<gene>
    <name evidence="2" type="ORF">KDH_69840</name>
</gene>
<reference evidence="2 3" key="1">
    <citation type="submission" date="2023-02" db="EMBL/GenBank/DDBJ databases">
        <title>Dictyobacter halimunensis sp. nov., a new member of the class Ktedonobacteria from forest soil in a geothermal area.</title>
        <authorList>
            <person name="Rachmania M.K."/>
            <person name="Ningsih F."/>
            <person name="Sakai Y."/>
            <person name="Yabe S."/>
            <person name="Yokota A."/>
            <person name="Sjamsuridzal W."/>
        </authorList>
    </citation>
    <scope>NUCLEOTIDE SEQUENCE [LARGE SCALE GENOMIC DNA]</scope>
    <source>
        <strain evidence="2 3">S3.2.2.5</strain>
    </source>
</reference>
<keyword evidence="3" id="KW-1185">Reference proteome</keyword>
<accession>A0ABQ6G2R6</accession>
<evidence type="ECO:0000313" key="2">
    <source>
        <dbReference type="EMBL" id="GLV60162.1"/>
    </source>
</evidence>
<dbReference type="PANTHER" id="PTHR43162">
    <property type="match status" value="1"/>
</dbReference>
<dbReference type="SUPFAM" id="SSF51735">
    <property type="entry name" value="NAD(P)-binding Rossmann-fold domains"/>
    <property type="match status" value="1"/>
</dbReference>